<evidence type="ECO:0000313" key="2">
    <source>
        <dbReference type="Proteomes" id="UP001165960"/>
    </source>
</evidence>
<gene>
    <name evidence="1" type="ORF">DSO57_1010730</name>
</gene>
<comment type="caution">
    <text evidence="1">The sequence shown here is derived from an EMBL/GenBank/DDBJ whole genome shotgun (WGS) entry which is preliminary data.</text>
</comment>
<organism evidence="1 2">
    <name type="scientific">Entomophthora muscae</name>
    <dbReference type="NCBI Taxonomy" id="34485"/>
    <lineage>
        <taxon>Eukaryota</taxon>
        <taxon>Fungi</taxon>
        <taxon>Fungi incertae sedis</taxon>
        <taxon>Zoopagomycota</taxon>
        <taxon>Entomophthoromycotina</taxon>
        <taxon>Entomophthoromycetes</taxon>
        <taxon>Entomophthorales</taxon>
        <taxon>Entomophthoraceae</taxon>
        <taxon>Entomophthora</taxon>
    </lineage>
</organism>
<proteinExistence type="predicted"/>
<sequence length="87" mass="9360">MQAAGLAACRNKNTSKQPKDNKCHSKSPKTPKQNPASTKKASPKPFPKLTPEQIPAHITGDKESDGSLTKKATITLHQTRIPTRSGT</sequence>
<evidence type="ECO:0000313" key="1">
    <source>
        <dbReference type="EMBL" id="KAJ9066311.1"/>
    </source>
</evidence>
<reference evidence="1" key="1">
    <citation type="submission" date="2022-04" db="EMBL/GenBank/DDBJ databases">
        <title>Genome of the entomopathogenic fungus Entomophthora muscae.</title>
        <authorList>
            <person name="Elya C."/>
            <person name="Lovett B.R."/>
            <person name="Lee E."/>
            <person name="Macias A.M."/>
            <person name="Hajek A.E."/>
            <person name="De Bivort B.L."/>
            <person name="Kasson M.T."/>
            <person name="De Fine Licht H.H."/>
            <person name="Stajich J.E."/>
        </authorList>
    </citation>
    <scope>NUCLEOTIDE SEQUENCE</scope>
    <source>
        <strain evidence="1">Berkeley</strain>
    </source>
</reference>
<name>A0ACC2SVM1_9FUNG</name>
<dbReference type="Proteomes" id="UP001165960">
    <property type="component" value="Unassembled WGS sequence"/>
</dbReference>
<accession>A0ACC2SVM1</accession>
<dbReference type="EMBL" id="QTSX02004296">
    <property type="protein sequence ID" value="KAJ9066311.1"/>
    <property type="molecule type" value="Genomic_DNA"/>
</dbReference>
<protein>
    <submittedName>
        <fullName evidence="1">Uncharacterized protein</fullName>
    </submittedName>
</protein>
<keyword evidence="2" id="KW-1185">Reference proteome</keyword>